<dbReference type="Gene3D" id="1.10.260.40">
    <property type="entry name" value="lambda repressor-like DNA-binding domains"/>
    <property type="match status" value="1"/>
</dbReference>
<reference evidence="3 4" key="1">
    <citation type="submission" date="2023-02" db="EMBL/GenBank/DDBJ databases">
        <title>Genome sequencing required for Actinomycetospora new species description.</title>
        <authorList>
            <person name="Saimee Y."/>
            <person name="Duangmal K."/>
        </authorList>
    </citation>
    <scope>NUCLEOTIDE SEQUENCE [LARGE SCALE GENOMIC DNA]</scope>
    <source>
        <strain evidence="3 4">DW7H6</strain>
    </source>
</reference>
<feature type="domain" description="HTH cro/C1-type" evidence="2">
    <location>
        <begin position="36"/>
        <end position="83"/>
    </location>
</feature>
<dbReference type="SUPFAM" id="SSF47413">
    <property type="entry name" value="lambda repressor-like DNA-binding domains"/>
    <property type="match status" value="1"/>
</dbReference>
<proteinExistence type="predicted"/>
<dbReference type="Pfam" id="PF13560">
    <property type="entry name" value="HTH_31"/>
    <property type="match status" value="1"/>
</dbReference>
<evidence type="ECO:0000259" key="2">
    <source>
        <dbReference type="PROSITE" id="PS50943"/>
    </source>
</evidence>
<evidence type="ECO:0000256" key="1">
    <source>
        <dbReference type="SAM" id="MobiDB-lite"/>
    </source>
</evidence>
<sequence>MSRKDEVREFLISRRAHITPAQAGLPEYGGERRVPGLRREEVAQLAGLSPDYYIQLERGHLRGASDSVLHAIARALQLDDVEREHLFDLARAAAPTPASESRGPSSPSTVRASVQRVLDNTAVPAVVVNTQQDLVASNLMGRALFAPHFEADRPNLARFIFLDPRARDYYGDWPLARSMNAGMLRLAAGRDPLNQDLTALIGELSTLSAQFRADWAQADVHEHRTGQKVYRHPQVGDIEVTFDMFELPGEPGLAMCTYSAEEGSPSADKFALLASWAATREFGAAPRATSMDSPQAPDRTPDVAHEHEDR</sequence>
<accession>A0ABT5SVZ8</accession>
<dbReference type="PANTHER" id="PTHR35010">
    <property type="entry name" value="BLL4672 PROTEIN-RELATED"/>
    <property type="match status" value="1"/>
</dbReference>
<dbReference type="InterPro" id="IPR001387">
    <property type="entry name" value="Cro/C1-type_HTH"/>
</dbReference>
<dbReference type="InterPro" id="IPR041413">
    <property type="entry name" value="MLTR_LBD"/>
</dbReference>
<organism evidence="3 4">
    <name type="scientific">Actinomycetospora lemnae</name>
    <dbReference type="NCBI Taxonomy" id="3019891"/>
    <lineage>
        <taxon>Bacteria</taxon>
        <taxon>Bacillati</taxon>
        <taxon>Actinomycetota</taxon>
        <taxon>Actinomycetes</taxon>
        <taxon>Pseudonocardiales</taxon>
        <taxon>Pseudonocardiaceae</taxon>
        <taxon>Actinomycetospora</taxon>
    </lineage>
</organism>
<feature type="compositionally biased region" description="Basic and acidic residues" evidence="1">
    <location>
        <begin position="299"/>
        <end position="310"/>
    </location>
</feature>
<comment type="caution">
    <text evidence="3">The sequence shown here is derived from an EMBL/GenBank/DDBJ whole genome shotgun (WGS) entry which is preliminary data.</text>
</comment>
<dbReference type="EMBL" id="JAQZAO010000005">
    <property type="protein sequence ID" value="MDD7966167.1"/>
    <property type="molecule type" value="Genomic_DNA"/>
</dbReference>
<feature type="region of interest" description="Disordered" evidence="1">
    <location>
        <begin position="285"/>
        <end position="310"/>
    </location>
</feature>
<dbReference type="Gene3D" id="3.30.450.180">
    <property type="match status" value="1"/>
</dbReference>
<dbReference type="CDD" id="cd00093">
    <property type="entry name" value="HTH_XRE"/>
    <property type="match status" value="1"/>
</dbReference>
<dbReference type="PROSITE" id="PS50943">
    <property type="entry name" value="HTH_CROC1"/>
    <property type="match status" value="1"/>
</dbReference>
<dbReference type="InterPro" id="IPR010982">
    <property type="entry name" value="Lambda_DNA-bd_dom_sf"/>
</dbReference>
<protein>
    <submittedName>
        <fullName evidence="3">Helix-turn-helix transcriptional regulator</fullName>
    </submittedName>
</protein>
<evidence type="ECO:0000313" key="3">
    <source>
        <dbReference type="EMBL" id="MDD7966167.1"/>
    </source>
</evidence>
<gene>
    <name evidence="3" type="ORF">PGB27_12540</name>
</gene>
<keyword evidence="4" id="KW-1185">Reference proteome</keyword>
<dbReference type="SMART" id="SM00530">
    <property type="entry name" value="HTH_XRE"/>
    <property type="match status" value="1"/>
</dbReference>
<name>A0ABT5SVZ8_9PSEU</name>
<dbReference type="RefSeq" id="WP_274200697.1">
    <property type="nucleotide sequence ID" value="NZ_JAQZAO010000005.1"/>
</dbReference>
<dbReference type="PANTHER" id="PTHR35010:SF2">
    <property type="entry name" value="BLL4672 PROTEIN"/>
    <property type="match status" value="1"/>
</dbReference>
<evidence type="ECO:0000313" key="4">
    <source>
        <dbReference type="Proteomes" id="UP001300763"/>
    </source>
</evidence>
<dbReference type="Pfam" id="PF17765">
    <property type="entry name" value="MLTR_LBD"/>
    <property type="match status" value="1"/>
</dbReference>
<dbReference type="Proteomes" id="UP001300763">
    <property type="component" value="Unassembled WGS sequence"/>
</dbReference>